<dbReference type="GO" id="GO:0003724">
    <property type="term" value="F:RNA helicase activity"/>
    <property type="evidence" value="ECO:0007669"/>
    <property type="project" value="UniProtKB-EC"/>
</dbReference>
<dbReference type="Gene3D" id="3.40.50.300">
    <property type="entry name" value="P-loop containing nucleotide triphosphate hydrolases"/>
    <property type="match status" value="1"/>
</dbReference>
<evidence type="ECO:0000313" key="5">
    <source>
        <dbReference type="Proteomes" id="UP001187471"/>
    </source>
</evidence>
<comment type="caution">
    <text evidence="4">The sequence shown here is derived from an EMBL/GenBank/DDBJ whole genome shotgun (WGS) entry which is preliminary data.</text>
</comment>
<feature type="compositionally biased region" description="Polar residues" evidence="3">
    <location>
        <begin position="1"/>
        <end position="11"/>
    </location>
</feature>
<sequence>MIRDTGPTTARRSGPSPMYNRRGAVPANFRSVRQPYQQFTHRPDRPPGPPPSRPPVPINHHRPNFIIELRSTNTAATTRQNVLDLISKFELKAEKVAVYDRGALTARLCFQQWTDALEATVHFWETCLNASSLLVPRLIRNLVLPSDTDELGSRLKTIFTEHVKGLFEGELARKWQEKLSRVVEEIEAITASLRKPKPVTVHDELRMQRRGLIAERDLIERRIREFKTGMECVLGYLEGKECGEEEGVRVLLLKGDFDWGRIYWLVKRECRRLDDGLPIYAFRQDILWQIHCQQIMVLIGETGSGKSTQLVQFLADSGVAGHDSIICTQPRKLAAISLAQRSPAVQCILQLNNVIRR</sequence>
<dbReference type="PANTHER" id="PTHR18934">
    <property type="entry name" value="ATP-DEPENDENT RNA HELICASE"/>
    <property type="match status" value="1"/>
</dbReference>
<feature type="compositionally biased region" description="Pro residues" evidence="3">
    <location>
        <begin position="46"/>
        <end position="57"/>
    </location>
</feature>
<dbReference type="InterPro" id="IPR027417">
    <property type="entry name" value="P-loop_NTPase"/>
</dbReference>
<reference evidence="4" key="1">
    <citation type="submission" date="2022-12" db="EMBL/GenBank/DDBJ databases">
        <title>Draft genome assemblies for two species of Escallonia (Escalloniales).</title>
        <authorList>
            <person name="Chanderbali A."/>
            <person name="Dervinis C."/>
            <person name="Anghel I."/>
            <person name="Soltis D."/>
            <person name="Soltis P."/>
            <person name="Zapata F."/>
        </authorList>
    </citation>
    <scope>NUCLEOTIDE SEQUENCE</scope>
    <source>
        <strain evidence="4">UCBG92.1500</strain>
        <tissue evidence="4">Leaf</tissue>
    </source>
</reference>
<evidence type="ECO:0000313" key="4">
    <source>
        <dbReference type="EMBL" id="KAK2981423.1"/>
    </source>
</evidence>
<dbReference type="SUPFAM" id="SSF52540">
    <property type="entry name" value="P-loop containing nucleoside triphosphate hydrolases"/>
    <property type="match status" value="1"/>
</dbReference>
<dbReference type="EMBL" id="JAVXUO010001528">
    <property type="protein sequence ID" value="KAK2981423.1"/>
    <property type="molecule type" value="Genomic_DNA"/>
</dbReference>
<evidence type="ECO:0000256" key="3">
    <source>
        <dbReference type="SAM" id="MobiDB-lite"/>
    </source>
</evidence>
<dbReference type="EC" id="3.6.4.13" evidence="1"/>
<evidence type="ECO:0000256" key="1">
    <source>
        <dbReference type="ARBA" id="ARBA00012552"/>
    </source>
</evidence>
<keyword evidence="5" id="KW-1185">Reference proteome</keyword>
<organism evidence="4 5">
    <name type="scientific">Escallonia rubra</name>
    <dbReference type="NCBI Taxonomy" id="112253"/>
    <lineage>
        <taxon>Eukaryota</taxon>
        <taxon>Viridiplantae</taxon>
        <taxon>Streptophyta</taxon>
        <taxon>Embryophyta</taxon>
        <taxon>Tracheophyta</taxon>
        <taxon>Spermatophyta</taxon>
        <taxon>Magnoliopsida</taxon>
        <taxon>eudicotyledons</taxon>
        <taxon>Gunneridae</taxon>
        <taxon>Pentapetalae</taxon>
        <taxon>asterids</taxon>
        <taxon>campanulids</taxon>
        <taxon>Escalloniales</taxon>
        <taxon>Escalloniaceae</taxon>
        <taxon>Escallonia</taxon>
    </lineage>
</organism>
<dbReference type="PANTHER" id="PTHR18934:SF81">
    <property type="entry name" value="ATP-DEPENDENT RNA HELICASE DEAH11, CHLOROPLASTIC-RELATED"/>
    <property type="match status" value="1"/>
</dbReference>
<feature type="region of interest" description="Disordered" evidence="3">
    <location>
        <begin position="1"/>
        <end position="60"/>
    </location>
</feature>
<dbReference type="Proteomes" id="UP001187471">
    <property type="component" value="Unassembled WGS sequence"/>
</dbReference>
<dbReference type="AlphaFoldDB" id="A0AA88R2Y8"/>
<accession>A0AA88R2Y8</accession>
<dbReference type="GO" id="GO:0003723">
    <property type="term" value="F:RNA binding"/>
    <property type="evidence" value="ECO:0007669"/>
    <property type="project" value="TreeGrafter"/>
</dbReference>
<evidence type="ECO:0000256" key="2">
    <source>
        <dbReference type="ARBA" id="ARBA00047984"/>
    </source>
</evidence>
<name>A0AA88R2Y8_9ASTE</name>
<comment type="catalytic activity">
    <reaction evidence="2">
        <text>ATP + H2O = ADP + phosphate + H(+)</text>
        <dbReference type="Rhea" id="RHEA:13065"/>
        <dbReference type="ChEBI" id="CHEBI:15377"/>
        <dbReference type="ChEBI" id="CHEBI:15378"/>
        <dbReference type="ChEBI" id="CHEBI:30616"/>
        <dbReference type="ChEBI" id="CHEBI:43474"/>
        <dbReference type="ChEBI" id="CHEBI:456216"/>
        <dbReference type="EC" id="3.6.4.13"/>
    </reaction>
</comment>
<protein>
    <recommendedName>
        <fullName evidence="1">RNA helicase</fullName>
        <ecNumber evidence="1">3.6.4.13</ecNumber>
    </recommendedName>
</protein>
<gene>
    <name evidence="4" type="ORF">RJ640_004037</name>
</gene>
<proteinExistence type="predicted"/>